<accession>A0A0F8XSB5</accession>
<feature type="region of interest" description="Disordered" evidence="1">
    <location>
        <begin position="1"/>
        <end position="48"/>
    </location>
</feature>
<sequence>MSTTEKDLERLEGDSPFAFLPSFSSTSQEAKVEAEDDDSPFVGLPDFKDPGVITPKPIDPALGRFLRGGVK</sequence>
<evidence type="ECO:0000313" key="2">
    <source>
        <dbReference type="EMBL" id="KKK71962.1"/>
    </source>
</evidence>
<organism evidence="2">
    <name type="scientific">marine sediment metagenome</name>
    <dbReference type="NCBI Taxonomy" id="412755"/>
    <lineage>
        <taxon>unclassified sequences</taxon>
        <taxon>metagenomes</taxon>
        <taxon>ecological metagenomes</taxon>
    </lineage>
</organism>
<gene>
    <name evidence="2" type="ORF">LCGC14_2908660</name>
</gene>
<name>A0A0F8XSB5_9ZZZZ</name>
<reference evidence="2" key="1">
    <citation type="journal article" date="2015" name="Nature">
        <title>Complex archaea that bridge the gap between prokaryotes and eukaryotes.</title>
        <authorList>
            <person name="Spang A."/>
            <person name="Saw J.H."/>
            <person name="Jorgensen S.L."/>
            <person name="Zaremba-Niedzwiedzka K."/>
            <person name="Martijn J."/>
            <person name="Lind A.E."/>
            <person name="van Eijk R."/>
            <person name="Schleper C."/>
            <person name="Guy L."/>
            <person name="Ettema T.J."/>
        </authorList>
    </citation>
    <scope>NUCLEOTIDE SEQUENCE</scope>
</reference>
<feature type="non-terminal residue" evidence="2">
    <location>
        <position position="71"/>
    </location>
</feature>
<comment type="caution">
    <text evidence="2">The sequence shown here is derived from an EMBL/GenBank/DDBJ whole genome shotgun (WGS) entry which is preliminary data.</text>
</comment>
<protein>
    <submittedName>
        <fullName evidence="2">Uncharacterized protein</fullName>
    </submittedName>
</protein>
<feature type="compositionally biased region" description="Basic and acidic residues" evidence="1">
    <location>
        <begin position="1"/>
        <end position="13"/>
    </location>
</feature>
<dbReference type="EMBL" id="LAZR01057494">
    <property type="protein sequence ID" value="KKK71962.1"/>
    <property type="molecule type" value="Genomic_DNA"/>
</dbReference>
<dbReference type="AlphaFoldDB" id="A0A0F8XSB5"/>
<evidence type="ECO:0000256" key="1">
    <source>
        <dbReference type="SAM" id="MobiDB-lite"/>
    </source>
</evidence>
<proteinExistence type="predicted"/>